<dbReference type="EMBL" id="RHHU01000010">
    <property type="protein sequence ID" value="RNB83926.1"/>
    <property type="molecule type" value="Genomic_DNA"/>
</dbReference>
<dbReference type="RefSeq" id="WP_122924422.1">
    <property type="nucleotide sequence ID" value="NZ_RHHU01000010.1"/>
</dbReference>
<dbReference type="Gene3D" id="3.30.1540.10">
    <property type="entry name" value="formyl-coa transferase, domain 3"/>
    <property type="match status" value="1"/>
</dbReference>
<dbReference type="GO" id="GO:0008410">
    <property type="term" value="F:CoA-transferase activity"/>
    <property type="evidence" value="ECO:0007669"/>
    <property type="project" value="TreeGrafter"/>
</dbReference>
<protein>
    <submittedName>
        <fullName evidence="2">CoA transferase</fullName>
    </submittedName>
</protein>
<gene>
    <name evidence="2" type="ORF">EDM59_15545</name>
</gene>
<dbReference type="SUPFAM" id="SSF89796">
    <property type="entry name" value="CoA-transferase family III (CaiB/BaiF)"/>
    <property type="match status" value="1"/>
</dbReference>
<evidence type="ECO:0000256" key="1">
    <source>
        <dbReference type="ARBA" id="ARBA00022679"/>
    </source>
</evidence>
<reference evidence="2 3" key="1">
    <citation type="submission" date="2018-10" db="EMBL/GenBank/DDBJ databases">
        <title>Phylogenomics of Brevibacillus.</title>
        <authorList>
            <person name="Dunlap C."/>
        </authorList>
    </citation>
    <scope>NUCLEOTIDE SEQUENCE [LARGE SCALE GENOMIC DNA]</scope>
    <source>
        <strain evidence="2 3">JCM 15774</strain>
    </source>
</reference>
<comment type="caution">
    <text evidence="2">The sequence shown here is derived from an EMBL/GenBank/DDBJ whole genome shotgun (WGS) entry which is preliminary data.</text>
</comment>
<accession>A0A3M8D781</accession>
<dbReference type="PANTHER" id="PTHR48207">
    <property type="entry name" value="SUCCINATE--HYDROXYMETHYLGLUTARATE COA-TRANSFERASE"/>
    <property type="match status" value="1"/>
</dbReference>
<dbReference type="AlphaFoldDB" id="A0A3M8D781"/>
<dbReference type="InterPro" id="IPR023606">
    <property type="entry name" value="CoA-Trfase_III_dom_1_sf"/>
</dbReference>
<dbReference type="PANTHER" id="PTHR48207:SF3">
    <property type="entry name" value="SUCCINATE--HYDROXYMETHYLGLUTARATE COA-TRANSFERASE"/>
    <property type="match status" value="1"/>
</dbReference>
<organism evidence="2 3">
    <name type="scientific">Brevibacillus nitrificans</name>
    <dbReference type="NCBI Taxonomy" id="651560"/>
    <lineage>
        <taxon>Bacteria</taxon>
        <taxon>Bacillati</taxon>
        <taxon>Bacillota</taxon>
        <taxon>Bacilli</taxon>
        <taxon>Bacillales</taxon>
        <taxon>Paenibacillaceae</taxon>
        <taxon>Brevibacillus</taxon>
    </lineage>
</organism>
<proteinExistence type="predicted"/>
<sequence length="392" mass="43520">MRPLDGITVVALEQAVAAPFATRQLAELGARVIKIERPKVGDFARHYDTTVNGMSSHFVWCNHSKESLTLNVKEPEAKEILDQLLAKADVFIQNFGPGAIDRLGFGIDVLKEKYPQLIICSISGYGENGPYREKKAYDLLVQCEAGLVSVTGSEEVPSKVGISVADIAAGMYAYSGILSALIARSRTGKGSVLEISMLEALGEWMGFPLYYTNYSGNEPKRNGASHATIYPYGPFRTGNDKTVFLAIQNEREWEMFCNQVLQQPKLFDDARFMANSDRLQNKSVLQGIIDEVFLQLTAEEVIARLEQAKIANARLNTVQDFWDHPQLKARNRWRQVETPAGPVQSLLPPVTMEGVEPCMGPIPALGQHNEKILLECGFDAQTIRKWQEEGVV</sequence>
<dbReference type="InterPro" id="IPR044855">
    <property type="entry name" value="CoA-Trfase_III_dom3_sf"/>
</dbReference>
<evidence type="ECO:0000313" key="2">
    <source>
        <dbReference type="EMBL" id="RNB83926.1"/>
    </source>
</evidence>
<keyword evidence="3" id="KW-1185">Reference proteome</keyword>
<keyword evidence="1 2" id="KW-0808">Transferase</keyword>
<dbReference type="Gene3D" id="3.40.50.10540">
    <property type="entry name" value="Crotonobetainyl-coa:carnitine coa-transferase, domain 1"/>
    <property type="match status" value="1"/>
</dbReference>
<dbReference type="Pfam" id="PF02515">
    <property type="entry name" value="CoA_transf_3"/>
    <property type="match status" value="1"/>
</dbReference>
<dbReference type="InterPro" id="IPR050483">
    <property type="entry name" value="CoA-transferase_III_domain"/>
</dbReference>
<dbReference type="Proteomes" id="UP000269573">
    <property type="component" value="Unassembled WGS sequence"/>
</dbReference>
<dbReference type="InterPro" id="IPR003673">
    <property type="entry name" value="CoA-Trfase_fam_III"/>
</dbReference>
<name>A0A3M8D781_9BACL</name>
<evidence type="ECO:0000313" key="3">
    <source>
        <dbReference type="Proteomes" id="UP000269573"/>
    </source>
</evidence>